<proteinExistence type="predicted"/>
<protein>
    <submittedName>
        <fullName evidence="2">Peptidase M23</fullName>
    </submittedName>
</protein>
<keyword evidence="3" id="KW-1185">Reference proteome</keyword>
<evidence type="ECO:0000313" key="3">
    <source>
        <dbReference type="Proteomes" id="UP000248688"/>
    </source>
</evidence>
<evidence type="ECO:0000313" key="2">
    <source>
        <dbReference type="EMBL" id="AWW30779.1"/>
    </source>
</evidence>
<dbReference type="GO" id="GO:0004222">
    <property type="term" value="F:metalloendopeptidase activity"/>
    <property type="evidence" value="ECO:0007669"/>
    <property type="project" value="TreeGrafter"/>
</dbReference>
<dbReference type="InterPro" id="IPR016047">
    <property type="entry name" value="M23ase_b-sheet_dom"/>
</dbReference>
<gene>
    <name evidence="2" type="ORF">DN752_11950</name>
</gene>
<dbReference type="InterPro" id="IPR011055">
    <property type="entry name" value="Dup_hybrid_motif"/>
</dbReference>
<dbReference type="KEGG" id="est:DN752_11950"/>
<dbReference type="CDD" id="cd12797">
    <property type="entry name" value="M23_peptidase"/>
    <property type="match status" value="1"/>
</dbReference>
<organism evidence="2 3">
    <name type="scientific">Echinicola strongylocentroti</name>
    <dbReference type="NCBI Taxonomy" id="1795355"/>
    <lineage>
        <taxon>Bacteria</taxon>
        <taxon>Pseudomonadati</taxon>
        <taxon>Bacteroidota</taxon>
        <taxon>Cytophagia</taxon>
        <taxon>Cytophagales</taxon>
        <taxon>Cyclobacteriaceae</taxon>
        <taxon>Echinicola</taxon>
    </lineage>
</organism>
<dbReference type="OrthoDB" id="9801052at2"/>
<dbReference type="Gene3D" id="2.70.70.10">
    <property type="entry name" value="Glucose Permease (Domain IIA)"/>
    <property type="match status" value="1"/>
</dbReference>
<dbReference type="AlphaFoldDB" id="A0A2Z4IJ62"/>
<dbReference type="Pfam" id="PF01551">
    <property type="entry name" value="Peptidase_M23"/>
    <property type="match status" value="1"/>
</dbReference>
<dbReference type="Proteomes" id="UP000248688">
    <property type="component" value="Chromosome"/>
</dbReference>
<evidence type="ECO:0000259" key="1">
    <source>
        <dbReference type="Pfam" id="PF01551"/>
    </source>
</evidence>
<feature type="domain" description="M23ase beta-sheet core" evidence="1">
    <location>
        <begin position="92"/>
        <end position="191"/>
    </location>
</feature>
<dbReference type="InterPro" id="IPR050570">
    <property type="entry name" value="Cell_wall_metabolism_enzyme"/>
</dbReference>
<dbReference type="PANTHER" id="PTHR21666:SF270">
    <property type="entry name" value="MUREIN HYDROLASE ACTIVATOR ENVC"/>
    <property type="match status" value="1"/>
</dbReference>
<dbReference type="EMBL" id="CP030041">
    <property type="protein sequence ID" value="AWW30779.1"/>
    <property type="molecule type" value="Genomic_DNA"/>
</dbReference>
<accession>A0A2Z4IJ62</accession>
<name>A0A2Z4IJ62_9BACT</name>
<dbReference type="SUPFAM" id="SSF51261">
    <property type="entry name" value="Duplicated hybrid motif"/>
    <property type="match status" value="1"/>
</dbReference>
<sequence length="228" mass="25878">MKKLLDSLTTADIHPLLGVNLNTENCVLLDFTAKNEELATLDITSTEVFNEYIYRQLEAPNKRFGVGGYLEPRAIYHRSEVFGKEDQERRSLHLGVDIWTDAGHPIYAPLAGRVHSFQDNEGFGNYGPTIILAHQHKELTFYSLYGHLTKTDLKGLKVGQTIHQGQEFAHIGPFPENGDWPPHLHFQLIKNLENHWGDYPGVCAPKDLDYYQNNCPNPELLLGMRGIL</sequence>
<dbReference type="RefSeq" id="WP_112784156.1">
    <property type="nucleotide sequence ID" value="NZ_CP030041.1"/>
</dbReference>
<dbReference type="PANTHER" id="PTHR21666">
    <property type="entry name" value="PEPTIDASE-RELATED"/>
    <property type="match status" value="1"/>
</dbReference>
<reference evidence="2 3" key="1">
    <citation type="submission" date="2018-06" db="EMBL/GenBank/DDBJ databases">
        <title>Echinicola strongylocentroti sp. nov., isolated from a sea urchin Strongylocentrotus intermedius.</title>
        <authorList>
            <person name="Bae S.S."/>
        </authorList>
    </citation>
    <scope>NUCLEOTIDE SEQUENCE [LARGE SCALE GENOMIC DNA]</scope>
    <source>
        <strain evidence="2 3">MEBiC08714</strain>
    </source>
</reference>